<keyword evidence="8" id="KW-1185">Reference proteome</keyword>
<feature type="transmembrane region" description="Helical" evidence="6">
    <location>
        <begin position="141"/>
        <end position="160"/>
    </location>
</feature>
<dbReference type="InterPro" id="IPR001851">
    <property type="entry name" value="ABC_transp_permease"/>
</dbReference>
<feature type="transmembrane region" description="Helical" evidence="6">
    <location>
        <begin position="33"/>
        <end position="50"/>
    </location>
</feature>
<dbReference type="eggNOG" id="COG1172">
    <property type="taxonomic scope" value="Bacteria"/>
</dbReference>
<reference evidence="8" key="2">
    <citation type="submission" date="2010-01" db="EMBL/GenBank/DDBJ databases">
        <title>The complete genome of Conexibacter woesei DSM 14684.</title>
        <authorList>
            <consortium name="US DOE Joint Genome Institute (JGI-PGF)"/>
            <person name="Lucas S."/>
            <person name="Copeland A."/>
            <person name="Lapidus A."/>
            <person name="Glavina del Rio T."/>
            <person name="Dalin E."/>
            <person name="Tice H."/>
            <person name="Bruce D."/>
            <person name="Goodwin L."/>
            <person name="Pitluck S."/>
            <person name="Kyrpides N."/>
            <person name="Mavromatis K."/>
            <person name="Ivanova N."/>
            <person name="Mikhailova N."/>
            <person name="Chertkov O."/>
            <person name="Brettin T."/>
            <person name="Detter J.C."/>
            <person name="Han C."/>
            <person name="Larimer F."/>
            <person name="Land M."/>
            <person name="Hauser L."/>
            <person name="Markowitz V."/>
            <person name="Cheng J.-F."/>
            <person name="Hugenholtz P."/>
            <person name="Woyke T."/>
            <person name="Wu D."/>
            <person name="Pukall R."/>
            <person name="Steenblock K."/>
            <person name="Schneider S."/>
            <person name="Klenk H.-P."/>
            <person name="Eisen J.A."/>
        </authorList>
    </citation>
    <scope>NUCLEOTIDE SEQUENCE [LARGE SCALE GENOMIC DNA]</scope>
    <source>
        <strain evidence="8">DSM 14684 / CIP 108061 / JCM 11494 / NBRC 100937 / ID131577</strain>
    </source>
</reference>
<proteinExistence type="predicted"/>
<dbReference type="STRING" id="469383.Cwoe_2739"/>
<feature type="transmembrane region" description="Helical" evidence="6">
    <location>
        <begin position="82"/>
        <end position="102"/>
    </location>
</feature>
<dbReference type="Pfam" id="PF02653">
    <property type="entry name" value="BPD_transp_2"/>
    <property type="match status" value="1"/>
</dbReference>
<gene>
    <name evidence="7" type="ordered locus">Cwoe_2739</name>
</gene>
<dbReference type="HOGENOM" id="CLU_028880_2_2_11"/>
<dbReference type="CDD" id="cd06579">
    <property type="entry name" value="TM_PBP1_transp_AraH_like"/>
    <property type="match status" value="1"/>
</dbReference>
<feature type="transmembrane region" description="Helical" evidence="6">
    <location>
        <begin position="232"/>
        <end position="251"/>
    </location>
</feature>
<evidence type="ECO:0000256" key="6">
    <source>
        <dbReference type="SAM" id="Phobius"/>
    </source>
</evidence>
<dbReference type="GO" id="GO:0005886">
    <property type="term" value="C:plasma membrane"/>
    <property type="evidence" value="ECO:0007669"/>
    <property type="project" value="UniProtKB-SubCell"/>
</dbReference>
<evidence type="ECO:0000256" key="3">
    <source>
        <dbReference type="ARBA" id="ARBA00022692"/>
    </source>
</evidence>
<protein>
    <submittedName>
        <fullName evidence="7">Inner-membrane translocator</fullName>
    </submittedName>
</protein>
<accession>D3F9U6</accession>
<evidence type="ECO:0000256" key="1">
    <source>
        <dbReference type="ARBA" id="ARBA00004651"/>
    </source>
</evidence>
<dbReference type="EMBL" id="CP001854">
    <property type="protein sequence ID" value="ADB51158.1"/>
    <property type="molecule type" value="Genomic_DNA"/>
</dbReference>
<evidence type="ECO:0000313" key="8">
    <source>
        <dbReference type="Proteomes" id="UP000008229"/>
    </source>
</evidence>
<dbReference type="OrthoDB" id="9808136at2"/>
<dbReference type="KEGG" id="cwo:Cwoe_2739"/>
<feature type="transmembrane region" description="Helical" evidence="6">
    <location>
        <begin position="108"/>
        <end position="129"/>
    </location>
</feature>
<dbReference type="RefSeq" id="WP_012934209.1">
    <property type="nucleotide sequence ID" value="NC_013739.1"/>
</dbReference>
<name>D3F9U6_CONWI</name>
<evidence type="ECO:0000256" key="2">
    <source>
        <dbReference type="ARBA" id="ARBA00022475"/>
    </source>
</evidence>
<organism evidence="7 8">
    <name type="scientific">Conexibacter woesei (strain DSM 14684 / CCUG 47730 / CIP 108061 / JCM 11494 / NBRC 100937 / ID131577)</name>
    <dbReference type="NCBI Taxonomy" id="469383"/>
    <lineage>
        <taxon>Bacteria</taxon>
        <taxon>Bacillati</taxon>
        <taxon>Actinomycetota</taxon>
        <taxon>Thermoleophilia</taxon>
        <taxon>Solirubrobacterales</taxon>
        <taxon>Conexibacteraceae</taxon>
        <taxon>Conexibacter</taxon>
    </lineage>
</organism>
<dbReference type="PANTHER" id="PTHR32196:SF72">
    <property type="entry name" value="RIBOSE IMPORT PERMEASE PROTEIN RBSC"/>
    <property type="match status" value="1"/>
</dbReference>
<dbReference type="GO" id="GO:0022857">
    <property type="term" value="F:transmembrane transporter activity"/>
    <property type="evidence" value="ECO:0007669"/>
    <property type="project" value="InterPro"/>
</dbReference>
<keyword evidence="2" id="KW-1003">Cell membrane</keyword>
<evidence type="ECO:0000256" key="4">
    <source>
        <dbReference type="ARBA" id="ARBA00022989"/>
    </source>
</evidence>
<dbReference type="AlphaFoldDB" id="D3F9U6"/>
<comment type="subcellular location">
    <subcellularLocation>
        <location evidence="1">Cell membrane</location>
        <topology evidence="1">Multi-pass membrane protein</topology>
    </subcellularLocation>
</comment>
<keyword evidence="5 6" id="KW-0472">Membrane</keyword>
<keyword evidence="3 6" id="KW-0812">Transmembrane</keyword>
<dbReference type="Proteomes" id="UP000008229">
    <property type="component" value="Chromosome"/>
</dbReference>
<feature type="transmembrane region" description="Helical" evidence="6">
    <location>
        <begin position="312"/>
        <end position="330"/>
    </location>
</feature>
<feature type="transmembrane region" description="Helical" evidence="6">
    <location>
        <begin position="180"/>
        <end position="201"/>
    </location>
</feature>
<feature type="transmembrane region" description="Helical" evidence="6">
    <location>
        <begin position="56"/>
        <end position="75"/>
    </location>
</feature>
<evidence type="ECO:0000313" key="7">
    <source>
        <dbReference type="EMBL" id="ADB51158.1"/>
    </source>
</evidence>
<keyword evidence="4 6" id="KW-1133">Transmembrane helix</keyword>
<sequence length="339" mass="35200">MSQLAIESPSPEERRPAARGPAPLRRLAAVQQPLAVVFPLIVAVIAFGLANDAFLGYANLVLILNTLAFVGIVAVGQTLLIACGEFDLSVGAVAALSGYVAADLTVNSGWPLVGGFAVALLIGVAFGLLNGLVTTRLGVPSFIVTIGTLYIGRGLVDFLAHGMTIFPLPEAWSEFGSTKFNRISVIVIVLVVLVLIGEFTLRRTLFGRKLLATGANPEAARTIGIDPRRVKLQAFVLMGVLAAVAGLLQAASLGTGDPAVGRSWELMSIAAVVIGGTSLFGGSATVVGTLVGIVTLQVISNGVVSLGLETNWQTVVIGLLMIVLVSLDLLRRRALEGRS</sequence>
<dbReference type="PANTHER" id="PTHR32196">
    <property type="entry name" value="ABC TRANSPORTER PERMEASE PROTEIN YPHD-RELATED-RELATED"/>
    <property type="match status" value="1"/>
</dbReference>
<reference evidence="7 8" key="1">
    <citation type="journal article" date="2010" name="Stand. Genomic Sci.">
        <title>Complete genome sequence of Conexibacter woesei type strain (ID131577).</title>
        <authorList>
            <person name="Pukall R."/>
            <person name="Lapidus A."/>
            <person name="Glavina Del Rio T."/>
            <person name="Copeland A."/>
            <person name="Tice H."/>
            <person name="Cheng J.-F."/>
            <person name="Lucas S."/>
            <person name="Chen F."/>
            <person name="Nolan M."/>
            <person name="Bruce D."/>
            <person name="Goodwin L."/>
            <person name="Pitluck S."/>
            <person name="Mavromatis K."/>
            <person name="Ivanova N."/>
            <person name="Ovchinnikova G."/>
            <person name="Pati A."/>
            <person name="Chen A."/>
            <person name="Palaniappan K."/>
            <person name="Land M."/>
            <person name="Hauser L."/>
            <person name="Chang Y.-J."/>
            <person name="Jeffries C.D."/>
            <person name="Chain P."/>
            <person name="Meincke L."/>
            <person name="Sims D."/>
            <person name="Brettin T."/>
            <person name="Detter J.C."/>
            <person name="Rohde M."/>
            <person name="Goeker M."/>
            <person name="Bristow J."/>
            <person name="Eisen J.A."/>
            <person name="Markowitz V."/>
            <person name="Kyrpides N.C."/>
            <person name="Klenk H.-P."/>
            <person name="Hugenholtz P."/>
        </authorList>
    </citation>
    <scope>NUCLEOTIDE SEQUENCE [LARGE SCALE GENOMIC DNA]</scope>
    <source>
        <strain evidence="8">DSM 14684 / CIP 108061 / JCM 11494 / NBRC 100937 / ID131577</strain>
    </source>
</reference>
<feature type="transmembrane region" description="Helical" evidence="6">
    <location>
        <begin position="263"/>
        <end position="280"/>
    </location>
</feature>
<evidence type="ECO:0000256" key="5">
    <source>
        <dbReference type="ARBA" id="ARBA00023136"/>
    </source>
</evidence>